<proteinExistence type="predicted"/>
<gene>
    <name evidence="1" type="ORF">GCM10011379_52090</name>
</gene>
<evidence type="ECO:0000313" key="2">
    <source>
        <dbReference type="Proteomes" id="UP000627292"/>
    </source>
</evidence>
<sequence length="137" mass="15556">MKLEYLDDITDGGRYPDADPDKLIRLYDFDCTEVRQLQEAIRLQVISHNHPLMLSSLPFITAVNCQLTLILASTNEGISVASDNNDFKGLFTMASFEEMLAVMEPFTNESRNNYGYNWLYDPADRQIDLLLSPAGGW</sequence>
<keyword evidence="2" id="KW-1185">Reference proteome</keyword>
<name>A0A917MYU5_9BACT</name>
<dbReference type="EMBL" id="BMIB01000006">
    <property type="protein sequence ID" value="GGH80752.1"/>
    <property type="molecule type" value="Genomic_DNA"/>
</dbReference>
<dbReference type="RefSeq" id="WP_188958136.1">
    <property type="nucleotide sequence ID" value="NZ_BMIB01000006.1"/>
</dbReference>
<organism evidence="1 2">
    <name type="scientific">Filimonas zeae</name>
    <dbReference type="NCBI Taxonomy" id="1737353"/>
    <lineage>
        <taxon>Bacteria</taxon>
        <taxon>Pseudomonadati</taxon>
        <taxon>Bacteroidota</taxon>
        <taxon>Chitinophagia</taxon>
        <taxon>Chitinophagales</taxon>
        <taxon>Chitinophagaceae</taxon>
        <taxon>Filimonas</taxon>
    </lineage>
</organism>
<dbReference type="AlphaFoldDB" id="A0A917MYU5"/>
<evidence type="ECO:0000313" key="1">
    <source>
        <dbReference type="EMBL" id="GGH80752.1"/>
    </source>
</evidence>
<dbReference type="Proteomes" id="UP000627292">
    <property type="component" value="Unassembled WGS sequence"/>
</dbReference>
<comment type="caution">
    <text evidence="1">The sequence shown here is derived from an EMBL/GenBank/DDBJ whole genome shotgun (WGS) entry which is preliminary data.</text>
</comment>
<reference evidence="1" key="1">
    <citation type="journal article" date="2014" name="Int. J. Syst. Evol. Microbiol.">
        <title>Complete genome sequence of Corynebacterium casei LMG S-19264T (=DSM 44701T), isolated from a smear-ripened cheese.</title>
        <authorList>
            <consortium name="US DOE Joint Genome Institute (JGI-PGF)"/>
            <person name="Walter F."/>
            <person name="Albersmeier A."/>
            <person name="Kalinowski J."/>
            <person name="Ruckert C."/>
        </authorList>
    </citation>
    <scope>NUCLEOTIDE SEQUENCE</scope>
    <source>
        <strain evidence="1">CGMCC 1.15290</strain>
    </source>
</reference>
<accession>A0A917MYU5</accession>
<reference evidence="1" key="2">
    <citation type="submission" date="2020-09" db="EMBL/GenBank/DDBJ databases">
        <authorList>
            <person name="Sun Q."/>
            <person name="Zhou Y."/>
        </authorList>
    </citation>
    <scope>NUCLEOTIDE SEQUENCE</scope>
    <source>
        <strain evidence="1">CGMCC 1.15290</strain>
    </source>
</reference>
<protein>
    <submittedName>
        <fullName evidence="1">Uncharacterized protein</fullName>
    </submittedName>
</protein>